<keyword evidence="1" id="KW-1133">Transmembrane helix</keyword>
<keyword evidence="1" id="KW-0812">Transmembrane</keyword>
<feature type="transmembrane region" description="Helical" evidence="1">
    <location>
        <begin position="168"/>
        <end position="186"/>
    </location>
</feature>
<dbReference type="Proteomes" id="UP001500151">
    <property type="component" value="Unassembled WGS sequence"/>
</dbReference>
<keyword evidence="3" id="KW-1185">Reference proteome</keyword>
<evidence type="ECO:0000313" key="3">
    <source>
        <dbReference type="Proteomes" id="UP001500151"/>
    </source>
</evidence>
<name>A0ABP6D0C3_9ACTN</name>
<comment type="caution">
    <text evidence="2">The sequence shown here is derived from an EMBL/GenBank/DDBJ whole genome shotgun (WGS) entry which is preliminary data.</text>
</comment>
<organism evidence="2 3">
    <name type="scientific">Streptomyces vastus</name>
    <dbReference type="NCBI Taxonomy" id="285451"/>
    <lineage>
        <taxon>Bacteria</taxon>
        <taxon>Bacillati</taxon>
        <taxon>Actinomycetota</taxon>
        <taxon>Actinomycetes</taxon>
        <taxon>Kitasatosporales</taxon>
        <taxon>Streptomycetaceae</taxon>
        <taxon>Streptomyces</taxon>
    </lineage>
</organism>
<evidence type="ECO:0000256" key="1">
    <source>
        <dbReference type="SAM" id="Phobius"/>
    </source>
</evidence>
<accession>A0ABP6D0C3</accession>
<gene>
    <name evidence="2" type="ORF">GCM10010307_17680</name>
</gene>
<dbReference type="EMBL" id="BAAASJ010000020">
    <property type="protein sequence ID" value="GAA2628085.1"/>
    <property type="molecule type" value="Genomic_DNA"/>
</dbReference>
<evidence type="ECO:0000313" key="2">
    <source>
        <dbReference type="EMBL" id="GAA2628085.1"/>
    </source>
</evidence>
<feature type="transmembrane region" description="Helical" evidence="1">
    <location>
        <begin position="35"/>
        <end position="54"/>
    </location>
</feature>
<proteinExistence type="predicted"/>
<feature type="transmembrane region" description="Helical" evidence="1">
    <location>
        <begin position="192"/>
        <end position="211"/>
    </location>
</feature>
<feature type="transmembrane region" description="Helical" evidence="1">
    <location>
        <begin position="129"/>
        <end position="147"/>
    </location>
</feature>
<reference evidence="3" key="1">
    <citation type="journal article" date="2019" name="Int. J. Syst. Evol. Microbiol.">
        <title>The Global Catalogue of Microorganisms (GCM) 10K type strain sequencing project: providing services to taxonomists for standard genome sequencing and annotation.</title>
        <authorList>
            <consortium name="The Broad Institute Genomics Platform"/>
            <consortium name="The Broad Institute Genome Sequencing Center for Infectious Disease"/>
            <person name="Wu L."/>
            <person name="Ma J."/>
        </authorList>
    </citation>
    <scope>NUCLEOTIDE SEQUENCE [LARGE SCALE GENOMIC DNA]</scope>
    <source>
        <strain evidence="3">JCM 4524</strain>
    </source>
</reference>
<protein>
    <submittedName>
        <fullName evidence="2">Uncharacterized protein</fullName>
    </submittedName>
</protein>
<feature type="transmembrane region" description="Helical" evidence="1">
    <location>
        <begin position="91"/>
        <end position="109"/>
    </location>
</feature>
<keyword evidence="1" id="KW-0472">Membrane</keyword>
<sequence length="325" mass="36712">MSNWYQAHGGVRTHWKFVVTPAGIALTYWSNGLYYTHKAPGVVLFLCGLALMGIGRRPWQRIAENWQTPKRIRHWLGTTFESPAWISCWGYLKLTVWGVIAFRAALYPLNQWDRIVADPHQLIDYFKNAQLMLVFCFVFPFFTRWIAPKDDLLERLEGRLWRAMISRTLANFNGACGLALLLYALLSMLSLGYAKVLPALALTIGVATVVATHKMWARFRKLCTQAHKDIQALIRTLEKPPSEDGEYEFTVLEAWDLVERDLRTRVDTGYGFGTRLAPKAVIAALDEKLVAVSKGAPGGEEARDQALDVLKAIRDVCEGRIDAVA</sequence>